<keyword evidence="12 16" id="KW-0472">Membrane</keyword>
<dbReference type="Pfam" id="PF07670">
    <property type="entry name" value="Gate"/>
    <property type="match status" value="2"/>
</dbReference>
<dbReference type="InterPro" id="IPR005225">
    <property type="entry name" value="Small_GTP-bd"/>
</dbReference>
<keyword evidence="5" id="KW-0997">Cell inner membrane</keyword>
<evidence type="ECO:0000313" key="18">
    <source>
        <dbReference type="EMBL" id="ADB57223.1"/>
    </source>
</evidence>
<evidence type="ECO:0000256" key="4">
    <source>
        <dbReference type="ARBA" id="ARBA00022496"/>
    </source>
</evidence>
<evidence type="ECO:0000256" key="8">
    <source>
        <dbReference type="ARBA" id="ARBA00022989"/>
    </source>
</evidence>
<evidence type="ECO:0000256" key="14">
    <source>
        <dbReference type="PIRSR" id="PIRSR603373-1"/>
    </source>
</evidence>
<keyword evidence="3" id="KW-1003">Cell membrane</keyword>
<feature type="transmembrane region" description="Helical" evidence="16">
    <location>
        <begin position="310"/>
        <end position="328"/>
    </location>
</feature>
<dbReference type="NCBIfam" id="TIGR00437">
    <property type="entry name" value="feoB"/>
    <property type="match status" value="1"/>
</dbReference>
<dbReference type="GO" id="GO:0015093">
    <property type="term" value="F:ferrous iron transmembrane transporter activity"/>
    <property type="evidence" value="ECO:0007669"/>
    <property type="project" value="UniProtKB-UniRule"/>
</dbReference>
<dbReference type="PROSITE" id="PS51711">
    <property type="entry name" value="G_FEOB"/>
    <property type="match status" value="1"/>
</dbReference>
<dbReference type="SUPFAM" id="SSF52540">
    <property type="entry name" value="P-loop containing nucleoside triphosphate hydrolases"/>
    <property type="match status" value="1"/>
</dbReference>
<feature type="binding site" evidence="14">
    <location>
        <begin position="113"/>
        <end position="116"/>
    </location>
    <ligand>
        <name>GTP</name>
        <dbReference type="ChEBI" id="CHEBI:37565"/>
        <label>1</label>
    </ligand>
</feature>
<feature type="transmembrane region" description="Helical" evidence="16">
    <location>
        <begin position="268"/>
        <end position="290"/>
    </location>
</feature>
<evidence type="ECO:0000259" key="17">
    <source>
        <dbReference type="PROSITE" id="PS51711"/>
    </source>
</evidence>
<dbReference type="CDD" id="cd01879">
    <property type="entry name" value="FeoB"/>
    <property type="match status" value="1"/>
</dbReference>
<feature type="binding site" evidence="15">
    <location>
        <position position="21"/>
    </location>
    <ligand>
        <name>Mg(2+)</name>
        <dbReference type="ChEBI" id="CHEBI:18420"/>
        <label>2</label>
    </ligand>
</feature>
<dbReference type="PANTHER" id="PTHR43185:SF1">
    <property type="entry name" value="FE(2+) TRANSPORTER FEOB"/>
    <property type="match status" value="1"/>
</dbReference>
<dbReference type="InterPro" id="IPR030389">
    <property type="entry name" value="G_FEOB_dom"/>
</dbReference>
<dbReference type="Pfam" id="PF02421">
    <property type="entry name" value="FeoB_N"/>
    <property type="match status" value="1"/>
</dbReference>
<evidence type="ECO:0000256" key="7">
    <source>
        <dbReference type="ARBA" id="ARBA00022741"/>
    </source>
</evidence>
<dbReference type="GO" id="GO:0046872">
    <property type="term" value="F:metal ion binding"/>
    <property type="evidence" value="ECO:0007669"/>
    <property type="project" value="UniProtKB-KW"/>
</dbReference>
<gene>
    <name evidence="18" type="ordered locus">Arcpr_0151</name>
</gene>
<feature type="transmembrane region" description="Helical" evidence="16">
    <location>
        <begin position="207"/>
        <end position="224"/>
    </location>
</feature>
<keyword evidence="8 16" id="KW-1133">Transmembrane helix</keyword>
<evidence type="ECO:0000256" key="1">
    <source>
        <dbReference type="ARBA" id="ARBA00004429"/>
    </source>
</evidence>
<evidence type="ECO:0000313" key="19">
    <source>
        <dbReference type="Proteomes" id="UP000001901"/>
    </source>
</evidence>
<keyword evidence="7 14" id="KW-0547">Nucleotide-binding</keyword>
<organism evidence="18 19">
    <name type="scientific">Archaeoglobus profundus (strain DSM 5631 / JCM 9629 / NBRC 100127 / Av18)</name>
    <dbReference type="NCBI Taxonomy" id="572546"/>
    <lineage>
        <taxon>Archaea</taxon>
        <taxon>Methanobacteriati</taxon>
        <taxon>Methanobacteriota</taxon>
        <taxon>Archaeoglobi</taxon>
        <taxon>Archaeoglobales</taxon>
        <taxon>Archaeoglobaceae</taxon>
        <taxon>Archaeoglobus</taxon>
    </lineage>
</organism>
<dbReference type="InterPro" id="IPR011642">
    <property type="entry name" value="Gate_dom"/>
</dbReference>
<evidence type="ECO:0000256" key="10">
    <source>
        <dbReference type="ARBA" id="ARBA00023065"/>
    </source>
</evidence>
<feature type="transmembrane region" description="Helical" evidence="16">
    <location>
        <begin position="510"/>
        <end position="530"/>
    </location>
</feature>
<proteinExistence type="predicted"/>
<keyword evidence="10" id="KW-0406">Ion transport</keyword>
<feature type="transmembrane region" description="Helical" evidence="16">
    <location>
        <begin position="370"/>
        <end position="389"/>
    </location>
</feature>
<feature type="transmembrane region" description="Helical" evidence="16">
    <location>
        <begin position="340"/>
        <end position="364"/>
    </location>
</feature>
<evidence type="ECO:0000256" key="3">
    <source>
        <dbReference type="ARBA" id="ARBA00022475"/>
    </source>
</evidence>
<feature type="binding site" evidence="14">
    <location>
        <begin position="7"/>
        <end position="14"/>
    </location>
    <ligand>
        <name>GTP</name>
        <dbReference type="ChEBI" id="CHEBI:37565"/>
        <label>1</label>
    </ligand>
</feature>
<dbReference type="eggNOG" id="arCOG00359">
    <property type="taxonomic scope" value="Archaea"/>
</dbReference>
<keyword evidence="9" id="KW-0408">Iron</keyword>
<dbReference type="Pfam" id="PF07664">
    <property type="entry name" value="FeoB_C"/>
    <property type="match status" value="1"/>
</dbReference>
<dbReference type="AlphaFoldDB" id="D2RFZ8"/>
<keyword evidence="2" id="KW-0813">Transport</keyword>
<feature type="transmembrane region" description="Helical" evidence="16">
    <location>
        <begin position="536"/>
        <end position="557"/>
    </location>
</feature>
<feature type="binding site" evidence="14">
    <location>
        <begin position="53"/>
        <end position="56"/>
    </location>
    <ligand>
        <name>GTP</name>
        <dbReference type="ChEBI" id="CHEBI:37565"/>
        <label>1</label>
    </ligand>
</feature>
<dbReference type="EMBL" id="CP001857">
    <property type="protein sequence ID" value="ADB57223.1"/>
    <property type="molecule type" value="Genomic_DNA"/>
</dbReference>
<dbReference type="InterPro" id="IPR006073">
    <property type="entry name" value="GTP-bd"/>
</dbReference>
<dbReference type="RefSeq" id="WP_012939559.1">
    <property type="nucleotide sequence ID" value="NC_013741.1"/>
</dbReference>
<comment type="subcellular location">
    <subcellularLocation>
        <location evidence="1">Cell inner membrane</location>
        <topology evidence="1">Multi-pass membrane protein</topology>
    </subcellularLocation>
</comment>
<keyword evidence="4" id="KW-0410">Iron transport</keyword>
<feature type="binding site" evidence="15">
    <location>
        <position position="18"/>
    </location>
    <ligand>
        <name>Mg(2+)</name>
        <dbReference type="ChEBI" id="CHEBI:18420"/>
        <label>2</label>
    </ligand>
</feature>
<accession>D2RFZ8</accession>
<feature type="binding site" evidence="14">
    <location>
        <begin position="32"/>
        <end position="36"/>
    </location>
    <ligand>
        <name>GTP</name>
        <dbReference type="ChEBI" id="CHEBI:37565"/>
        <label>1</label>
    </ligand>
</feature>
<dbReference type="HOGENOM" id="CLU_013350_3_0_2"/>
<name>D2RFZ8_ARCPA</name>
<keyword evidence="15" id="KW-0460">Magnesium</keyword>
<dbReference type="InterPro" id="IPR011640">
    <property type="entry name" value="Fe2_transport_prot_B_C"/>
</dbReference>
<dbReference type="STRING" id="572546.Arcpr_0151"/>
<evidence type="ECO:0000256" key="5">
    <source>
        <dbReference type="ARBA" id="ARBA00022519"/>
    </source>
</evidence>
<evidence type="ECO:0000256" key="6">
    <source>
        <dbReference type="ARBA" id="ARBA00022692"/>
    </source>
</evidence>
<evidence type="ECO:0000256" key="13">
    <source>
        <dbReference type="NCBIfam" id="TIGR00437"/>
    </source>
</evidence>
<dbReference type="OrthoDB" id="85305at2157"/>
<keyword evidence="19" id="KW-1185">Reference proteome</keyword>
<feature type="binding site" evidence="15">
    <location>
        <position position="22"/>
    </location>
    <ligand>
        <name>Mg(2+)</name>
        <dbReference type="ChEBI" id="CHEBI:18420"/>
        <label>1</label>
    </ligand>
</feature>
<evidence type="ECO:0000256" key="11">
    <source>
        <dbReference type="ARBA" id="ARBA00023134"/>
    </source>
</evidence>
<protein>
    <recommendedName>
        <fullName evidence="13">Ferrous iron transport protein B</fullName>
    </recommendedName>
</protein>
<keyword evidence="11 14" id="KW-0342">GTP-binding</keyword>
<evidence type="ECO:0000256" key="9">
    <source>
        <dbReference type="ARBA" id="ARBA00023004"/>
    </source>
</evidence>
<keyword evidence="15" id="KW-0479">Metal-binding</keyword>
<evidence type="ECO:0000256" key="2">
    <source>
        <dbReference type="ARBA" id="ARBA00022448"/>
    </source>
</evidence>
<dbReference type="PaxDb" id="572546-Arcpr_0151"/>
<dbReference type="InterPro" id="IPR050860">
    <property type="entry name" value="FeoB_GTPase"/>
</dbReference>
<evidence type="ECO:0000256" key="12">
    <source>
        <dbReference type="ARBA" id="ARBA00023136"/>
    </source>
</evidence>
<dbReference type="KEGG" id="apo:Arcpr_0151"/>
<feature type="domain" description="FeoB-type G" evidence="17">
    <location>
        <begin position="1"/>
        <end position="162"/>
    </location>
</feature>
<dbReference type="PRINTS" id="PR00326">
    <property type="entry name" value="GTP1OBG"/>
</dbReference>
<evidence type="ECO:0000256" key="16">
    <source>
        <dbReference type="SAM" id="Phobius"/>
    </source>
</evidence>
<dbReference type="FunFam" id="3.40.50.300:FF:000426">
    <property type="entry name" value="Ferrous iron transport protein B"/>
    <property type="match status" value="1"/>
</dbReference>
<dbReference type="InterPro" id="IPR027417">
    <property type="entry name" value="P-loop_NTPase"/>
</dbReference>
<reference evidence="18 19" key="1">
    <citation type="journal article" date="2010" name="Stand. Genomic Sci.">
        <title>Complete genome sequence of Archaeoglobus profundus type strain (AV18).</title>
        <authorList>
            <person name="von Jan M."/>
            <person name="Lapidus A."/>
            <person name="Del Rio T.G."/>
            <person name="Copeland A."/>
            <person name="Tice H."/>
            <person name="Cheng J.F."/>
            <person name="Lucas S."/>
            <person name="Chen F."/>
            <person name="Nolan M."/>
            <person name="Goodwin L."/>
            <person name="Han C."/>
            <person name="Pitluck S."/>
            <person name="Liolios K."/>
            <person name="Ivanova N."/>
            <person name="Mavromatis K."/>
            <person name="Ovchinnikova G."/>
            <person name="Chertkov O."/>
            <person name="Pati A."/>
            <person name="Chen A."/>
            <person name="Palaniappan K."/>
            <person name="Land M."/>
            <person name="Hauser L."/>
            <person name="Chang Y.J."/>
            <person name="Jeffries C.D."/>
            <person name="Saunders E."/>
            <person name="Brettin T."/>
            <person name="Detter J.C."/>
            <person name="Chain P."/>
            <person name="Eichinger K."/>
            <person name="Huber H."/>
            <person name="Spring S."/>
            <person name="Rohde M."/>
            <person name="Goker M."/>
            <person name="Wirth R."/>
            <person name="Woyke T."/>
            <person name="Bristow J."/>
            <person name="Eisen J.A."/>
            <person name="Markowitz V."/>
            <person name="Hugenholtz P."/>
            <person name="Kyrpides N.C."/>
            <person name="Klenk H.P."/>
        </authorList>
    </citation>
    <scope>NUCLEOTIDE SEQUENCE [LARGE SCALE GENOMIC DNA]</scope>
    <source>
        <strain evidence="19">DSM 5631 / JCM 9629 / NBRC 100127 / Av18</strain>
    </source>
</reference>
<sequence length="565" mass="62526">MKVALVGNPNVGKTALINALTGGNFTVGNFPGVTVEKKEGKARIDGKEVIFIDLPGIYSLQPRSIDEKVARDFLVKERPDLILNVVNASNLERNLYLTLELTDFGIPMIVVLNMVDIAKNRGIRIRSDKLSEILGVPVVETVASKGIGIDRLKEEIIKGGKVPKRLGRTFEEKVKIAEEIANKVIERFESKVIISELLDEAFMDKHLGIPIFLSLMWMVFVFTYNVAQPIVDLLDAFFSALADLISSYDGILFDLLGNGVISGVGSVLVFLPNIAFLFISLSILELSGYMPRAVYLVDSIMSKFGLNGRSIIPLIMGFGCNVPAVMATRSIEDDRIRLTTVLVSPFMSCSARLPIYVLFVSALFRNGSAVIMSLYLFGLAVALISAFLFRKTIFKGEAEYILELPPYILPNVRDIVLLTWNRVKHFLEKAGTVIVVMAVFIWFITSYPSENIEESFAGIIGKAIHPLFAPMGWDYKLVLALIMGFVAKEVVVETIGLMNVDVSLLSTYQALAFMVFTLLYVPCFATIAAIRSEAGFKWAIFSILYSFIVAYIFALLITEVGTWLA</sequence>
<feature type="binding site" evidence="15">
    <location>
        <position position="19"/>
    </location>
    <ligand>
        <name>Mg(2+)</name>
        <dbReference type="ChEBI" id="CHEBI:18420"/>
        <label>2</label>
    </ligand>
</feature>
<dbReference type="Gene3D" id="3.40.50.300">
    <property type="entry name" value="P-loop containing nucleotide triphosphate hydrolases"/>
    <property type="match status" value="1"/>
</dbReference>
<dbReference type="GeneID" id="8738800"/>
<dbReference type="GO" id="GO:0005886">
    <property type="term" value="C:plasma membrane"/>
    <property type="evidence" value="ECO:0007669"/>
    <property type="project" value="UniProtKB-SubCell"/>
</dbReference>
<feature type="transmembrane region" description="Helical" evidence="16">
    <location>
        <begin position="426"/>
        <end position="445"/>
    </location>
</feature>
<evidence type="ECO:0000256" key="15">
    <source>
        <dbReference type="PIRSR" id="PIRSR603373-2"/>
    </source>
</evidence>
<keyword evidence="6 16" id="KW-0812">Transmembrane</keyword>
<dbReference type="NCBIfam" id="TIGR00231">
    <property type="entry name" value="small_GTP"/>
    <property type="match status" value="1"/>
</dbReference>
<dbReference type="GO" id="GO:0005525">
    <property type="term" value="F:GTP binding"/>
    <property type="evidence" value="ECO:0007669"/>
    <property type="project" value="UniProtKB-KW"/>
</dbReference>
<dbReference type="InterPro" id="IPR003373">
    <property type="entry name" value="Fe2_transport_prot-B"/>
</dbReference>
<dbReference type="PANTHER" id="PTHR43185">
    <property type="entry name" value="FERROUS IRON TRANSPORT PROTEIN B"/>
    <property type="match status" value="1"/>
</dbReference>
<dbReference type="Proteomes" id="UP000001901">
    <property type="component" value="Chromosome"/>
</dbReference>